<dbReference type="InterPro" id="IPR000463">
    <property type="entry name" value="Fatty_acid-bd"/>
</dbReference>
<gene>
    <name evidence="4" type="ORF">MENT_LOCUS4526</name>
</gene>
<dbReference type="OrthoDB" id="412780at2759"/>
<dbReference type="AlphaFoldDB" id="A0A6V7TU41"/>
<evidence type="ECO:0000256" key="2">
    <source>
        <dbReference type="ARBA" id="ARBA00022448"/>
    </source>
</evidence>
<dbReference type="PANTHER" id="PTHR22725">
    <property type="entry name" value="FATTY ACID-BINDING PROTEIN HOMOLOG 1-RELATED-RELATED"/>
    <property type="match status" value="1"/>
</dbReference>
<evidence type="ECO:0000313" key="4">
    <source>
        <dbReference type="EMBL" id="CAD2134827.1"/>
    </source>
</evidence>
<evidence type="ECO:0000256" key="1">
    <source>
        <dbReference type="ARBA" id="ARBA00008390"/>
    </source>
</evidence>
<dbReference type="Gene3D" id="2.40.128.20">
    <property type="match status" value="1"/>
</dbReference>
<reference evidence="4 5" key="1">
    <citation type="submission" date="2020-08" db="EMBL/GenBank/DDBJ databases">
        <authorList>
            <person name="Koutsovoulos G."/>
            <person name="Danchin GJ E."/>
        </authorList>
    </citation>
    <scope>NUCLEOTIDE SEQUENCE [LARGE SCALE GENOMIC DNA]</scope>
</reference>
<dbReference type="GO" id="GO:0008289">
    <property type="term" value="F:lipid binding"/>
    <property type="evidence" value="ECO:0007669"/>
    <property type="project" value="UniProtKB-KW"/>
</dbReference>
<accession>A0A6V7TU41</accession>
<evidence type="ECO:0000256" key="3">
    <source>
        <dbReference type="ARBA" id="ARBA00023121"/>
    </source>
</evidence>
<dbReference type="SUPFAM" id="SSF50814">
    <property type="entry name" value="Lipocalins"/>
    <property type="match status" value="1"/>
</dbReference>
<dbReference type="Proteomes" id="UP000580250">
    <property type="component" value="Unassembled WGS sequence"/>
</dbReference>
<protein>
    <submittedName>
        <fullName evidence="4">Uncharacterized protein</fullName>
    </submittedName>
</protein>
<keyword evidence="3" id="KW-0446">Lipid-binding</keyword>
<dbReference type="CDD" id="cd00742">
    <property type="entry name" value="FABP"/>
    <property type="match status" value="1"/>
</dbReference>
<dbReference type="PANTHER" id="PTHR22725:SF9">
    <property type="entry name" value="FATTY ACID-BINDING PROTEIN HOMOLOG 3"/>
    <property type="match status" value="1"/>
</dbReference>
<organism evidence="4 5">
    <name type="scientific">Meloidogyne enterolobii</name>
    <name type="common">Root-knot nematode worm</name>
    <name type="synonym">Meloidogyne mayaguensis</name>
    <dbReference type="NCBI Taxonomy" id="390850"/>
    <lineage>
        <taxon>Eukaryota</taxon>
        <taxon>Metazoa</taxon>
        <taxon>Ecdysozoa</taxon>
        <taxon>Nematoda</taxon>
        <taxon>Chromadorea</taxon>
        <taxon>Rhabditida</taxon>
        <taxon>Tylenchina</taxon>
        <taxon>Tylenchomorpha</taxon>
        <taxon>Tylenchoidea</taxon>
        <taxon>Meloidogynidae</taxon>
        <taxon>Meloidogyninae</taxon>
        <taxon>Meloidogyne</taxon>
    </lineage>
</organism>
<dbReference type="InterPro" id="IPR012674">
    <property type="entry name" value="Calycin"/>
</dbReference>
<proteinExistence type="inferred from homology"/>
<sequence length="151" mass="17411">MSSIPEKFLGKFKHEKSENFEEYLAARGVSWIFRKLISFTSITKVFEKSTSATGKYDAHNISSKGDTPYIGWTLDEEFEAKGLDGKQHKITFQMDGEDTLTEKHIRLDKEGKAEPEDVGEVYRYSIDDNDKLVLTLEKDSITARRFFTRVQ</sequence>
<dbReference type="InterPro" id="IPR040094">
    <property type="entry name" value="Lbp1-4"/>
</dbReference>
<dbReference type="EMBL" id="CAJEWN010000015">
    <property type="protein sequence ID" value="CAD2134827.1"/>
    <property type="molecule type" value="Genomic_DNA"/>
</dbReference>
<keyword evidence="2" id="KW-0813">Transport</keyword>
<name>A0A6V7TU41_MELEN</name>
<dbReference type="PRINTS" id="PR00178">
    <property type="entry name" value="FATTYACIDBP"/>
</dbReference>
<comment type="caution">
    <text evidence="4">The sequence shown here is derived from an EMBL/GenBank/DDBJ whole genome shotgun (WGS) entry which is preliminary data.</text>
</comment>
<evidence type="ECO:0000313" key="5">
    <source>
        <dbReference type="Proteomes" id="UP000580250"/>
    </source>
</evidence>
<comment type="similarity">
    <text evidence="1">Belongs to the calycin superfamily. Fatty-acid binding protein (FABP) family.</text>
</comment>